<dbReference type="EMBL" id="JARKIE010000052">
    <property type="protein sequence ID" value="KAJ7692410.1"/>
    <property type="molecule type" value="Genomic_DNA"/>
</dbReference>
<name>A0AAD7GFG6_MYCRO</name>
<evidence type="ECO:0000313" key="1">
    <source>
        <dbReference type="EMBL" id="KAJ7692410.1"/>
    </source>
</evidence>
<keyword evidence="2" id="KW-1185">Reference proteome</keyword>
<dbReference type="AlphaFoldDB" id="A0AAD7GFG6"/>
<proteinExistence type="predicted"/>
<accession>A0AAD7GFG6</accession>
<gene>
    <name evidence="1" type="ORF">B0H17DRAFT_1133137</name>
</gene>
<organism evidence="1 2">
    <name type="scientific">Mycena rosella</name>
    <name type="common">Pink bonnet</name>
    <name type="synonym">Agaricus rosellus</name>
    <dbReference type="NCBI Taxonomy" id="1033263"/>
    <lineage>
        <taxon>Eukaryota</taxon>
        <taxon>Fungi</taxon>
        <taxon>Dikarya</taxon>
        <taxon>Basidiomycota</taxon>
        <taxon>Agaricomycotina</taxon>
        <taxon>Agaricomycetes</taxon>
        <taxon>Agaricomycetidae</taxon>
        <taxon>Agaricales</taxon>
        <taxon>Marasmiineae</taxon>
        <taxon>Mycenaceae</taxon>
        <taxon>Mycena</taxon>
    </lineage>
</organism>
<comment type="caution">
    <text evidence="1">The sequence shown here is derived from an EMBL/GenBank/DDBJ whole genome shotgun (WGS) entry which is preliminary data.</text>
</comment>
<evidence type="ECO:0000313" key="2">
    <source>
        <dbReference type="Proteomes" id="UP001221757"/>
    </source>
</evidence>
<protein>
    <submittedName>
        <fullName evidence="1">Uncharacterized protein</fullName>
    </submittedName>
</protein>
<sequence>MSEEVLDQIWRQSNGLIGSGPAFDHDAMRENIISWPSTASTSVLDQSLVNPRPLVVVLELWSEIWDSPYSCDILKIGVLDSMGLKLGAKDVHLHSIRLKEHKVYPPVASVGCMAILGGVNSILSGVFKELPRFCALENARNLEIVGKVAKEWEVEDEARFESDKTDLLHVVAVWKGGMDRSSPYPFPISPYVPYGTSVFGPCTVVNREAKRSSEFAIPGPRLHKVVGDIFIDR</sequence>
<reference evidence="1" key="1">
    <citation type="submission" date="2023-03" db="EMBL/GenBank/DDBJ databases">
        <title>Massive genome expansion in bonnet fungi (Mycena s.s.) driven by repeated elements and novel gene families across ecological guilds.</title>
        <authorList>
            <consortium name="Lawrence Berkeley National Laboratory"/>
            <person name="Harder C.B."/>
            <person name="Miyauchi S."/>
            <person name="Viragh M."/>
            <person name="Kuo A."/>
            <person name="Thoen E."/>
            <person name="Andreopoulos B."/>
            <person name="Lu D."/>
            <person name="Skrede I."/>
            <person name="Drula E."/>
            <person name="Henrissat B."/>
            <person name="Morin E."/>
            <person name="Kohler A."/>
            <person name="Barry K."/>
            <person name="LaButti K."/>
            <person name="Morin E."/>
            <person name="Salamov A."/>
            <person name="Lipzen A."/>
            <person name="Mereny Z."/>
            <person name="Hegedus B."/>
            <person name="Baldrian P."/>
            <person name="Stursova M."/>
            <person name="Weitz H."/>
            <person name="Taylor A."/>
            <person name="Grigoriev I.V."/>
            <person name="Nagy L.G."/>
            <person name="Martin F."/>
            <person name="Kauserud H."/>
        </authorList>
    </citation>
    <scope>NUCLEOTIDE SEQUENCE</scope>
    <source>
        <strain evidence="1">CBHHK067</strain>
    </source>
</reference>
<dbReference type="Proteomes" id="UP001221757">
    <property type="component" value="Unassembled WGS sequence"/>
</dbReference>